<dbReference type="InterPro" id="IPR055644">
    <property type="entry name" value="DUF7220"/>
</dbReference>
<evidence type="ECO:0000313" key="2">
    <source>
        <dbReference type="EMBL" id="SVD62052.1"/>
    </source>
</evidence>
<proteinExistence type="predicted"/>
<sequence length="67" mass="7880">ILAVLIQLYIFPFFGLHPTIMDSIGIALIFTGVSITRSWLWRLAFKKYNKTSYLLLDKRTNKYIKVE</sequence>
<name>A0A382WTB9_9ZZZZ</name>
<feature type="transmembrane region" description="Helical" evidence="1">
    <location>
        <begin position="20"/>
        <end position="40"/>
    </location>
</feature>
<keyword evidence="1" id="KW-0812">Transmembrane</keyword>
<gene>
    <name evidence="2" type="ORF">METZ01_LOCUS414906</name>
</gene>
<reference evidence="2" key="1">
    <citation type="submission" date="2018-05" db="EMBL/GenBank/DDBJ databases">
        <authorList>
            <person name="Lanie J.A."/>
            <person name="Ng W.-L."/>
            <person name="Kazmierczak K.M."/>
            <person name="Andrzejewski T.M."/>
            <person name="Davidsen T.M."/>
            <person name="Wayne K.J."/>
            <person name="Tettelin H."/>
            <person name="Glass J.I."/>
            <person name="Rusch D."/>
            <person name="Podicherti R."/>
            <person name="Tsui H.-C.T."/>
            <person name="Winkler M.E."/>
        </authorList>
    </citation>
    <scope>NUCLEOTIDE SEQUENCE</scope>
</reference>
<protein>
    <submittedName>
        <fullName evidence="2">Uncharacterized protein</fullName>
    </submittedName>
</protein>
<feature type="non-terminal residue" evidence="2">
    <location>
        <position position="1"/>
    </location>
</feature>
<keyword evidence="1" id="KW-0472">Membrane</keyword>
<accession>A0A382WTB9</accession>
<dbReference type="EMBL" id="UINC01162343">
    <property type="protein sequence ID" value="SVD62052.1"/>
    <property type="molecule type" value="Genomic_DNA"/>
</dbReference>
<keyword evidence="1" id="KW-1133">Transmembrane helix</keyword>
<organism evidence="2">
    <name type="scientific">marine metagenome</name>
    <dbReference type="NCBI Taxonomy" id="408172"/>
    <lineage>
        <taxon>unclassified sequences</taxon>
        <taxon>metagenomes</taxon>
        <taxon>ecological metagenomes</taxon>
    </lineage>
</organism>
<dbReference type="AlphaFoldDB" id="A0A382WTB9"/>
<evidence type="ECO:0000256" key="1">
    <source>
        <dbReference type="SAM" id="Phobius"/>
    </source>
</evidence>
<dbReference type="Pfam" id="PF23858">
    <property type="entry name" value="DUF7220"/>
    <property type="match status" value="1"/>
</dbReference>